<reference evidence="2" key="1">
    <citation type="submission" date="2022-11" db="UniProtKB">
        <authorList>
            <consortium name="WormBaseParasite"/>
        </authorList>
    </citation>
    <scope>IDENTIFICATION</scope>
</reference>
<evidence type="ECO:0000313" key="1">
    <source>
        <dbReference type="Proteomes" id="UP000887569"/>
    </source>
</evidence>
<proteinExistence type="predicted"/>
<dbReference type="Proteomes" id="UP000887569">
    <property type="component" value="Unplaced"/>
</dbReference>
<dbReference type="WBParaSite" id="PgR038X_g014_t01">
    <property type="protein sequence ID" value="PgR038X_g014_t01"/>
    <property type="gene ID" value="PgR038X_g014"/>
</dbReference>
<name>A0A915BFK8_PARUN</name>
<evidence type="ECO:0000313" key="2">
    <source>
        <dbReference type="WBParaSite" id="PgR038X_g014_t01"/>
    </source>
</evidence>
<accession>A0A915BFK8</accession>
<sequence>MFIISSRAQTWNFQTRTLWHPHITCVLEHSGILCNVRSRILKGNIQIKVGNFSVSKFYGNGSPLHKISILAHRSVTCRGCCYTFSIDVPMFKKLVPLCFLCAS</sequence>
<protein>
    <submittedName>
        <fullName evidence="2">Uncharacterized protein</fullName>
    </submittedName>
</protein>
<keyword evidence="1" id="KW-1185">Reference proteome</keyword>
<organism evidence="1 2">
    <name type="scientific">Parascaris univalens</name>
    <name type="common">Nematode worm</name>
    <dbReference type="NCBI Taxonomy" id="6257"/>
    <lineage>
        <taxon>Eukaryota</taxon>
        <taxon>Metazoa</taxon>
        <taxon>Ecdysozoa</taxon>
        <taxon>Nematoda</taxon>
        <taxon>Chromadorea</taxon>
        <taxon>Rhabditida</taxon>
        <taxon>Spirurina</taxon>
        <taxon>Ascaridomorpha</taxon>
        <taxon>Ascaridoidea</taxon>
        <taxon>Ascarididae</taxon>
        <taxon>Parascaris</taxon>
    </lineage>
</organism>
<dbReference type="AlphaFoldDB" id="A0A915BFK8"/>